<evidence type="ECO:0000313" key="2">
    <source>
        <dbReference type="Proteomes" id="UP000276133"/>
    </source>
</evidence>
<protein>
    <submittedName>
        <fullName evidence="1">Uncharacterized protein</fullName>
    </submittedName>
</protein>
<proteinExistence type="predicted"/>
<reference evidence="1 2" key="1">
    <citation type="journal article" date="2018" name="Sci. Rep.">
        <title>Genomic signatures of local adaptation to the degree of environmental predictability in rotifers.</title>
        <authorList>
            <person name="Franch-Gras L."/>
            <person name="Hahn C."/>
            <person name="Garcia-Roger E.M."/>
            <person name="Carmona M.J."/>
            <person name="Serra M."/>
            <person name="Gomez A."/>
        </authorList>
    </citation>
    <scope>NUCLEOTIDE SEQUENCE [LARGE SCALE GENOMIC DNA]</scope>
    <source>
        <strain evidence="1">HYR1</strain>
    </source>
</reference>
<dbReference type="AlphaFoldDB" id="A0A3M7R380"/>
<dbReference type="Proteomes" id="UP000276133">
    <property type="component" value="Unassembled WGS sequence"/>
</dbReference>
<name>A0A3M7R380_BRAPC</name>
<accession>A0A3M7R380</accession>
<keyword evidence="2" id="KW-1185">Reference proteome</keyword>
<dbReference type="EMBL" id="REGN01004366">
    <property type="protein sequence ID" value="RNA17834.1"/>
    <property type="molecule type" value="Genomic_DNA"/>
</dbReference>
<comment type="caution">
    <text evidence="1">The sequence shown here is derived from an EMBL/GenBank/DDBJ whole genome shotgun (WGS) entry which is preliminary data.</text>
</comment>
<sequence length="140" mass="16323">MLETKIRLIKLRIVAIVQTIDLLNYSIPFRLSKKSQKYDNYISKNSHFQSSDLHLTCDFWCCKLQIQIELKFLNKSMINLNLIDALYFVFFTSENFFGKNGAKNYNLASLIFLSKNTPDSYLCSVSSTFFQTKICTNKET</sequence>
<evidence type="ECO:0000313" key="1">
    <source>
        <dbReference type="EMBL" id="RNA17834.1"/>
    </source>
</evidence>
<gene>
    <name evidence="1" type="ORF">BpHYR1_051597</name>
</gene>
<organism evidence="1 2">
    <name type="scientific">Brachionus plicatilis</name>
    <name type="common">Marine rotifer</name>
    <name type="synonym">Brachionus muelleri</name>
    <dbReference type="NCBI Taxonomy" id="10195"/>
    <lineage>
        <taxon>Eukaryota</taxon>
        <taxon>Metazoa</taxon>
        <taxon>Spiralia</taxon>
        <taxon>Gnathifera</taxon>
        <taxon>Rotifera</taxon>
        <taxon>Eurotatoria</taxon>
        <taxon>Monogononta</taxon>
        <taxon>Pseudotrocha</taxon>
        <taxon>Ploima</taxon>
        <taxon>Brachionidae</taxon>
        <taxon>Brachionus</taxon>
    </lineage>
</organism>